<evidence type="ECO:0000256" key="2">
    <source>
        <dbReference type="ARBA" id="ARBA00022515"/>
    </source>
</evidence>
<dbReference type="GO" id="GO:0005737">
    <property type="term" value="C:cytoplasm"/>
    <property type="evidence" value="ECO:0007669"/>
    <property type="project" value="TreeGrafter"/>
</dbReference>
<dbReference type="Pfam" id="PF13155">
    <property type="entry name" value="Toprim_2"/>
    <property type="match status" value="1"/>
</dbReference>
<keyword evidence="7 12" id="KW-0863">Zinc-finger</keyword>
<comment type="function">
    <text evidence="12">RNA polymerase that catalyzes the synthesis of short RNA molecules used as primers for DNA polymerase during DNA replication.</text>
</comment>
<keyword evidence="9" id="KW-0460">Magnesium</keyword>
<feature type="zinc finger region" description="CHC2-type" evidence="12">
    <location>
        <begin position="94"/>
        <end position="118"/>
    </location>
</feature>
<dbReference type="InterPro" id="IPR006171">
    <property type="entry name" value="TOPRIM_dom"/>
</dbReference>
<evidence type="ECO:0000313" key="15">
    <source>
        <dbReference type="EMBL" id="PND03883.1"/>
    </source>
</evidence>
<name>A0AAX0WQ18_9BACT</name>
<dbReference type="InterPro" id="IPR050219">
    <property type="entry name" value="DnaG_primase"/>
</dbReference>
<keyword evidence="2 12" id="KW-0639">Primosome</keyword>
<comment type="similarity">
    <text evidence="12">Belongs to the DnaG primase family.</text>
</comment>
<dbReference type="GO" id="GO:0008270">
    <property type="term" value="F:zinc ion binding"/>
    <property type="evidence" value="ECO:0007669"/>
    <property type="project" value="UniProtKB-UniRule"/>
</dbReference>
<dbReference type="Pfam" id="PF08275">
    <property type="entry name" value="DNAG_N"/>
    <property type="match status" value="1"/>
</dbReference>
<protein>
    <recommendedName>
        <fullName evidence="12">DNA primase</fullName>
        <ecNumber evidence="12">2.7.7.101</ecNumber>
    </recommendedName>
</protein>
<evidence type="ECO:0000256" key="5">
    <source>
        <dbReference type="ARBA" id="ARBA00022705"/>
    </source>
</evidence>
<evidence type="ECO:0000256" key="3">
    <source>
        <dbReference type="ARBA" id="ARBA00022679"/>
    </source>
</evidence>
<dbReference type="SUPFAM" id="SSF57783">
    <property type="entry name" value="Zinc beta-ribbon"/>
    <property type="match status" value="1"/>
</dbReference>
<dbReference type="PANTHER" id="PTHR30313:SF2">
    <property type="entry name" value="DNA PRIMASE"/>
    <property type="match status" value="1"/>
</dbReference>
<comment type="subunit">
    <text evidence="12">Monomer. Interacts with DnaB.</text>
</comment>
<dbReference type="Gene3D" id="3.90.580.10">
    <property type="entry name" value="Zinc finger, CHC2-type domain"/>
    <property type="match status" value="1"/>
</dbReference>
<dbReference type="InterPro" id="IPR036977">
    <property type="entry name" value="DNA_primase_Znf_CHC2"/>
</dbReference>
<evidence type="ECO:0000256" key="4">
    <source>
        <dbReference type="ARBA" id="ARBA00022695"/>
    </source>
</evidence>
<dbReference type="CDD" id="cd03364">
    <property type="entry name" value="TOPRIM_DnaG_primases"/>
    <property type="match status" value="1"/>
</dbReference>
<dbReference type="GO" id="GO:0006269">
    <property type="term" value="P:DNA replication, synthesis of primer"/>
    <property type="evidence" value="ECO:0007669"/>
    <property type="project" value="UniProtKB-UniRule"/>
</dbReference>
<keyword evidence="6 12" id="KW-0479">Metal-binding</keyword>
<evidence type="ECO:0000256" key="12">
    <source>
        <dbReference type="HAMAP-Rule" id="MF_00974"/>
    </source>
</evidence>
<keyword evidence="10 12" id="KW-0238">DNA-binding</keyword>
<feature type="compositionally biased region" description="Basic and acidic residues" evidence="13">
    <location>
        <begin position="499"/>
        <end position="510"/>
    </location>
</feature>
<keyword evidence="11 12" id="KW-0804">Transcription</keyword>
<dbReference type="PANTHER" id="PTHR30313">
    <property type="entry name" value="DNA PRIMASE"/>
    <property type="match status" value="1"/>
</dbReference>
<dbReference type="GO" id="GO:0003899">
    <property type="term" value="F:DNA-directed RNA polymerase activity"/>
    <property type="evidence" value="ECO:0007669"/>
    <property type="project" value="UniProtKB-UniRule"/>
</dbReference>
<comment type="catalytic activity">
    <reaction evidence="12">
        <text>ssDNA + n NTP = ssDNA/pppN(pN)n-1 hybrid + (n-1) diphosphate.</text>
        <dbReference type="EC" id="2.7.7.101"/>
    </reaction>
</comment>
<comment type="domain">
    <text evidence="12">Contains an N-terminal zinc-binding domain, a central core domain that contains the primase activity, and a C-terminal DnaB-binding domain.</text>
</comment>
<keyword evidence="3 12" id="KW-0808">Transferase</keyword>
<dbReference type="PROSITE" id="PS50880">
    <property type="entry name" value="TOPRIM"/>
    <property type="match status" value="1"/>
</dbReference>
<proteinExistence type="inferred from homology"/>
<dbReference type="Proteomes" id="UP000236075">
    <property type="component" value="Unassembled WGS sequence"/>
</dbReference>
<dbReference type="GO" id="GO:0003677">
    <property type="term" value="F:DNA binding"/>
    <property type="evidence" value="ECO:0007669"/>
    <property type="project" value="UniProtKB-KW"/>
</dbReference>
<evidence type="ECO:0000256" key="8">
    <source>
        <dbReference type="ARBA" id="ARBA00022833"/>
    </source>
</evidence>
<dbReference type="SMART" id="SM00493">
    <property type="entry name" value="TOPRIM"/>
    <property type="match status" value="1"/>
</dbReference>
<dbReference type="InterPro" id="IPR006295">
    <property type="entry name" value="DNA_primase_DnaG"/>
</dbReference>
<dbReference type="InterPro" id="IPR002694">
    <property type="entry name" value="Znf_CHC2"/>
</dbReference>
<organism evidence="15 16">
    <name type="scientific">Akkermansia muciniphila</name>
    <dbReference type="NCBI Taxonomy" id="239935"/>
    <lineage>
        <taxon>Bacteria</taxon>
        <taxon>Pseudomonadati</taxon>
        <taxon>Verrucomicrobiota</taxon>
        <taxon>Verrucomicrobiia</taxon>
        <taxon>Verrucomicrobiales</taxon>
        <taxon>Akkermansiaceae</taxon>
        <taxon>Akkermansia</taxon>
    </lineage>
</organism>
<evidence type="ECO:0000256" key="13">
    <source>
        <dbReference type="SAM" id="MobiDB-lite"/>
    </source>
</evidence>
<evidence type="ECO:0000259" key="14">
    <source>
        <dbReference type="PROSITE" id="PS50880"/>
    </source>
</evidence>
<dbReference type="Gene3D" id="3.40.1360.10">
    <property type="match status" value="1"/>
</dbReference>
<sequence>MFRSRAQWGNVFLRGEKPPVLRRLSPACGGLVSSPGVPILYSCAPVPLVIDWFRLMGRIDEDSIRRVLEATDIVDVVGSYLPLKRAGSRWKACCPFHNEKTPSFIVDQSRQNFKCFGCGEGGSAITFVMKMENLGFADTVRRLAEKAGISIVEEVYDAAEERRRKARTALLVAHKKAAGFFHRLLLCSPKAAEARAYLNSRGYGADMAKRWQVGWAPDSSREFLAWARREGIPDQVLIDSGLANRGERGDLYARFRDRLMFPINNVYGECVAFSGRILRPQENVGKYVNSPETAIFKKGDVVFALDKARGPMGKSGKALLCEGQIDVIACHEAGISFAVAPLGTAFTPEHARILSRYASRIVLCFDADKAGMAAADRAFRELAPFGKDIYLVNLPAGDDPDSFMKREGKEAFSGMVERARSFFEVRIERARESGLLDDAASSAAFAREMTALLACMSDPVARDLATADIATRMRMAADNLRGAVRMAGRRKGQEQAQSAERKTAEEVPQHPPVKMDRAVAVLCELALQNSRAQGLIVDRIEELLEPMRLLQGGGILKKILARLPSPDSPAAVQAFLVSLPQPERDALGMLNLEPIPIPDVDRSVQEACSGIAKAALERHIASLMAELADPSTDAARRLELSKLSVDLKRLLGTM</sequence>
<keyword evidence="5 12" id="KW-0235">DNA replication</keyword>
<dbReference type="AlphaFoldDB" id="A0AAX0WQ18"/>
<comment type="caution">
    <text evidence="15">The sequence shown here is derived from an EMBL/GenBank/DDBJ whole genome shotgun (WGS) entry which is preliminary data.</text>
</comment>
<dbReference type="GO" id="GO:0000428">
    <property type="term" value="C:DNA-directed RNA polymerase complex"/>
    <property type="evidence" value="ECO:0007669"/>
    <property type="project" value="UniProtKB-KW"/>
</dbReference>
<keyword evidence="1 12" id="KW-0240">DNA-directed RNA polymerase</keyword>
<evidence type="ECO:0000256" key="1">
    <source>
        <dbReference type="ARBA" id="ARBA00022478"/>
    </source>
</evidence>
<evidence type="ECO:0000313" key="16">
    <source>
        <dbReference type="Proteomes" id="UP000236075"/>
    </source>
</evidence>
<dbReference type="Pfam" id="PF01807">
    <property type="entry name" value="Zn_ribbon_DnaG"/>
    <property type="match status" value="1"/>
</dbReference>
<dbReference type="SMART" id="SM00400">
    <property type="entry name" value="ZnF_CHCC"/>
    <property type="match status" value="1"/>
</dbReference>
<dbReference type="EMBL" id="PJLB01000005">
    <property type="protein sequence ID" value="PND03883.1"/>
    <property type="molecule type" value="Genomic_DNA"/>
</dbReference>
<dbReference type="FunFam" id="3.90.580.10:FF:000001">
    <property type="entry name" value="DNA primase"/>
    <property type="match status" value="1"/>
</dbReference>
<evidence type="ECO:0000256" key="9">
    <source>
        <dbReference type="ARBA" id="ARBA00022842"/>
    </source>
</evidence>
<dbReference type="InterPro" id="IPR013264">
    <property type="entry name" value="DNAG_N"/>
</dbReference>
<dbReference type="HAMAP" id="MF_00974">
    <property type="entry name" value="DNA_primase_DnaG"/>
    <property type="match status" value="1"/>
</dbReference>
<dbReference type="Pfam" id="PF10410">
    <property type="entry name" value="DnaB_bind"/>
    <property type="match status" value="1"/>
</dbReference>
<dbReference type="GO" id="GO:1990077">
    <property type="term" value="C:primosome complex"/>
    <property type="evidence" value="ECO:0007669"/>
    <property type="project" value="UniProtKB-KW"/>
</dbReference>
<dbReference type="InterPro" id="IPR037068">
    <property type="entry name" value="DNA_primase_core_N_sf"/>
</dbReference>
<dbReference type="SUPFAM" id="SSF56731">
    <property type="entry name" value="DNA primase core"/>
    <property type="match status" value="1"/>
</dbReference>
<feature type="domain" description="Toprim" evidence="14">
    <location>
        <begin position="316"/>
        <end position="397"/>
    </location>
</feature>
<evidence type="ECO:0000256" key="6">
    <source>
        <dbReference type="ARBA" id="ARBA00022723"/>
    </source>
</evidence>
<dbReference type="InterPro" id="IPR034151">
    <property type="entry name" value="TOPRIM_DnaG_bac"/>
</dbReference>
<dbReference type="Gene3D" id="3.90.980.10">
    <property type="entry name" value="DNA primase, catalytic core, N-terminal domain"/>
    <property type="match status" value="1"/>
</dbReference>
<comment type="cofactor">
    <cofactor evidence="12">
        <name>Zn(2+)</name>
        <dbReference type="ChEBI" id="CHEBI:29105"/>
    </cofactor>
    <text evidence="12">Binds 1 zinc ion per monomer.</text>
</comment>
<evidence type="ECO:0000256" key="7">
    <source>
        <dbReference type="ARBA" id="ARBA00022771"/>
    </source>
</evidence>
<dbReference type="InterPro" id="IPR030846">
    <property type="entry name" value="DnaG_bac"/>
</dbReference>
<keyword evidence="8 12" id="KW-0862">Zinc</keyword>
<feature type="region of interest" description="Disordered" evidence="13">
    <location>
        <begin position="487"/>
        <end position="510"/>
    </location>
</feature>
<dbReference type="InterPro" id="IPR019475">
    <property type="entry name" value="DNA_primase_DnaB-bd"/>
</dbReference>
<evidence type="ECO:0000256" key="10">
    <source>
        <dbReference type="ARBA" id="ARBA00023125"/>
    </source>
</evidence>
<dbReference type="NCBIfam" id="TIGR01391">
    <property type="entry name" value="dnaG"/>
    <property type="match status" value="1"/>
</dbReference>
<dbReference type="EC" id="2.7.7.101" evidence="12"/>
<gene>
    <name evidence="12 15" type="primary">dnaG</name>
    <name evidence="15" type="ORF">CXT95_03650</name>
</gene>
<accession>A0AAX0WQ18</accession>
<evidence type="ECO:0000256" key="11">
    <source>
        <dbReference type="ARBA" id="ARBA00023163"/>
    </source>
</evidence>
<reference evidence="15 16" key="1">
    <citation type="journal article" date="2017" name="BMC Genomics">
        <title>Genome sequencing of 39 Akkermansia muciniphila isolates reveals its population structure, genomic and functional diverisity, and global distribution in mammalian gut microbiotas.</title>
        <authorList>
            <person name="Guo X."/>
            <person name="Li S."/>
            <person name="Zhang J."/>
            <person name="Wu F."/>
            <person name="Li X."/>
            <person name="Wu D."/>
            <person name="Zhang M."/>
            <person name="Ou Z."/>
            <person name="Jie Z."/>
            <person name="Yan Q."/>
            <person name="Li P."/>
            <person name="Yi J."/>
            <person name="Peng Y."/>
        </authorList>
    </citation>
    <scope>NUCLEOTIDE SEQUENCE [LARGE SCALE GENOMIC DNA]</scope>
    <source>
        <strain evidence="15 16">GP28</strain>
    </source>
</reference>
<keyword evidence="4 12" id="KW-0548">Nucleotidyltransferase</keyword>